<gene>
    <name evidence="2" type="ORF">BST17_20860</name>
</gene>
<keyword evidence="3" id="KW-1185">Reference proteome</keyword>
<evidence type="ECO:0000313" key="2">
    <source>
        <dbReference type="EMBL" id="ORA03038.1"/>
    </source>
</evidence>
<comment type="caution">
    <text evidence="2">The sequence shown here is derived from an EMBL/GenBank/DDBJ whole genome shotgun (WGS) entry which is preliminary data.</text>
</comment>
<feature type="transmembrane region" description="Helical" evidence="1">
    <location>
        <begin position="31"/>
        <end position="51"/>
    </location>
</feature>
<evidence type="ECO:0000313" key="3">
    <source>
        <dbReference type="Proteomes" id="UP000192366"/>
    </source>
</evidence>
<accession>A0A1W9YSH2</accession>
<dbReference type="OrthoDB" id="4379311at2"/>
<dbReference type="AlphaFoldDB" id="A0A1W9YSH2"/>
<dbReference type="RefSeq" id="WP_083060803.1">
    <property type="nucleotide sequence ID" value="NZ_JACKVM010000014.1"/>
</dbReference>
<proteinExistence type="predicted"/>
<keyword evidence="1" id="KW-0812">Transmembrane</keyword>
<protein>
    <submittedName>
        <fullName evidence="2">Uncharacterized protein</fullName>
    </submittedName>
</protein>
<feature type="transmembrane region" description="Helical" evidence="1">
    <location>
        <begin position="7"/>
        <end position="25"/>
    </location>
</feature>
<sequence length="106" mass="11116">MSNRSSDASNILGAIGVAIVVLIAMVPKPVWIALGIVAAVAVVTWIVYAIVKEVENSHIDASLRAEREDAKVAEQRAALYAKLYGIEAAPDTTPADSAAEAVMARV</sequence>
<dbReference type="EMBL" id="MVHJ01000021">
    <property type="protein sequence ID" value="ORA03038.1"/>
    <property type="molecule type" value="Genomic_DNA"/>
</dbReference>
<name>A0A1W9YSH2_MYCBA</name>
<keyword evidence="1" id="KW-0472">Membrane</keyword>
<evidence type="ECO:0000256" key="1">
    <source>
        <dbReference type="SAM" id="Phobius"/>
    </source>
</evidence>
<organism evidence="2 3">
    <name type="scientific">Mycolicibacterium bacteremicum</name>
    <name type="common">Mycobacterium bacteremicum</name>
    <dbReference type="NCBI Taxonomy" id="564198"/>
    <lineage>
        <taxon>Bacteria</taxon>
        <taxon>Bacillati</taxon>
        <taxon>Actinomycetota</taxon>
        <taxon>Actinomycetes</taxon>
        <taxon>Mycobacteriales</taxon>
        <taxon>Mycobacteriaceae</taxon>
        <taxon>Mycolicibacterium</taxon>
    </lineage>
</organism>
<reference evidence="2 3" key="1">
    <citation type="submission" date="2017-02" db="EMBL/GenBank/DDBJ databases">
        <title>The new phylogeny of genus Mycobacterium.</title>
        <authorList>
            <person name="Tortoli E."/>
            <person name="Trovato A."/>
            <person name="Cirillo D.M."/>
        </authorList>
    </citation>
    <scope>NUCLEOTIDE SEQUENCE [LARGE SCALE GENOMIC DNA]</scope>
    <source>
        <strain evidence="2 3">DSM 45578</strain>
    </source>
</reference>
<keyword evidence="1" id="KW-1133">Transmembrane helix</keyword>
<dbReference type="Proteomes" id="UP000192366">
    <property type="component" value="Unassembled WGS sequence"/>
</dbReference>